<proteinExistence type="predicted"/>
<dbReference type="HOGENOM" id="CLU_2471961_0_0_1"/>
<organism evidence="1 2">
    <name type="scientific">Tetranychus urticae</name>
    <name type="common">Two-spotted spider mite</name>
    <dbReference type="NCBI Taxonomy" id="32264"/>
    <lineage>
        <taxon>Eukaryota</taxon>
        <taxon>Metazoa</taxon>
        <taxon>Ecdysozoa</taxon>
        <taxon>Arthropoda</taxon>
        <taxon>Chelicerata</taxon>
        <taxon>Arachnida</taxon>
        <taxon>Acari</taxon>
        <taxon>Acariformes</taxon>
        <taxon>Trombidiformes</taxon>
        <taxon>Prostigmata</taxon>
        <taxon>Eleutherengona</taxon>
        <taxon>Raphignathae</taxon>
        <taxon>Tetranychoidea</taxon>
        <taxon>Tetranychidae</taxon>
        <taxon>Tetranychus</taxon>
    </lineage>
</organism>
<dbReference type="EMBL" id="CAEY01000250">
    <property type="status" value="NOT_ANNOTATED_CDS"/>
    <property type="molecule type" value="Genomic_DNA"/>
</dbReference>
<evidence type="ECO:0000313" key="1">
    <source>
        <dbReference type="EnsemblMetazoa" id="tetur15g04000.1"/>
    </source>
</evidence>
<dbReference type="Proteomes" id="UP000015104">
    <property type="component" value="Unassembled WGS sequence"/>
</dbReference>
<protein>
    <submittedName>
        <fullName evidence="1">Uncharacterized protein</fullName>
    </submittedName>
</protein>
<reference evidence="2" key="1">
    <citation type="submission" date="2011-08" db="EMBL/GenBank/DDBJ databases">
        <authorList>
            <person name="Rombauts S."/>
        </authorList>
    </citation>
    <scope>NUCLEOTIDE SEQUENCE</scope>
    <source>
        <strain evidence="2">London</strain>
    </source>
</reference>
<keyword evidence="2" id="KW-1185">Reference proteome</keyword>
<dbReference type="EnsemblMetazoa" id="tetur15g04000.1">
    <property type="protein sequence ID" value="tetur15g04000.1"/>
    <property type="gene ID" value="tetur15g04000"/>
</dbReference>
<sequence length="88" mass="10589">MIREGVCSMNGRYCPHIESRTVFNKVKYVFSDEFQAKIIDRIGSSNIFPVERFLMEFNVQQYFRLGCTEYLRRWLGPVRVRLYLRTRG</sequence>
<dbReference type="AlphaFoldDB" id="T1KN52"/>
<evidence type="ECO:0000313" key="2">
    <source>
        <dbReference type="Proteomes" id="UP000015104"/>
    </source>
</evidence>
<accession>T1KN52</accession>
<name>T1KN52_TETUR</name>
<reference evidence="1" key="2">
    <citation type="submission" date="2015-06" db="UniProtKB">
        <authorList>
            <consortium name="EnsemblMetazoa"/>
        </authorList>
    </citation>
    <scope>IDENTIFICATION</scope>
</reference>